<reference evidence="1" key="1">
    <citation type="submission" date="2023-07" db="EMBL/GenBank/DDBJ databases">
        <title>Genome content predicts the carbon catabolic preferences of heterotrophic bacteria.</title>
        <authorList>
            <person name="Gralka M."/>
        </authorList>
    </citation>
    <scope>NUCLEOTIDE SEQUENCE</scope>
    <source>
        <strain evidence="1">I3M17_2</strain>
    </source>
</reference>
<dbReference type="Proteomes" id="UP001169760">
    <property type="component" value="Unassembled WGS sequence"/>
</dbReference>
<dbReference type="InterPro" id="IPR006311">
    <property type="entry name" value="TAT_signal"/>
</dbReference>
<dbReference type="AlphaFoldDB" id="A0AAW7XBP2"/>
<comment type="caution">
    <text evidence="1">The sequence shown here is derived from an EMBL/GenBank/DDBJ whole genome shotgun (WGS) entry which is preliminary data.</text>
</comment>
<dbReference type="Pfam" id="PF13618">
    <property type="entry name" value="Gluconate_2-dh3"/>
    <property type="match status" value="1"/>
</dbReference>
<accession>A0AAW7XBP2</accession>
<evidence type="ECO:0000313" key="2">
    <source>
        <dbReference type="Proteomes" id="UP001169760"/>
    </source>
</evidence>
<dbReference type="InterPro" id="IPR027056">
    <property type="entry name" value="Gluconate_2DH_su3"/>
</dbReference>
<dbReference type="EC" id="1.-.-.-" evidence="1"/>
<proteinExistence type="predicted"/>
<name>A0AAW7XBP2_9GAMM</name>
<dbReference type="GO" id="GO:0016491">
    <property type="term" value="F:oxidoreductase activity"/>
    <property type="evidence" value="ECO:0007669"/>
    <property type="project" value="UniProtKB-KW"/>
</dbReference>
<sequence length="212" mass="22403">MADSTIKGGIPSPYTSAVDTDLSRRQLLATLSASCAGLLAPSALAGGFAYNRKAGGSKGKGKLLSAEQLAVLAAMVEVIIPQTDTLGAGSVDTHGFIDDQLANCTNPKEAKVFVAQLELCRNLILKQWGKAYPSLTTNDQNAAMQLLATNQAPFEKVGSDFFTKLKSLTLFGYYTSKEGGSKELVYLPIAGGYDGDFKLSENGGKAFMPHQI</sequence>
<organism evidence="1 2">
    <name type="scientific">Saccharophagus degradans</name>
    <dbReference type="NCBI Taxonomy" id="86304"/>
    <lineage>
        <taxon>Bacteria</taxon>
        <taxon>Pseudomonadati</taxon>
        <taxon>Pseudomonadota</taxon>
        <taxon>Gammaproteobacteria</taxon>
        <taxon>Cellvibrionales</taxon>
        <taxon>Cellvibrionaceae</taxon>
        <taxon>Saccharophagus</taxon>
    </lineage>
</organism>
<gene>
    <name evidence="1" type="ORF">Q4521_16070</name>
</gene>
<dbReference type="RefSeq" id="WP_303493504.1">
    <property type="nucleotide sequence ID" value="NZ_JAUOPB010000012.1"/>
</dbReference>
<keyword evidence="1" id="KW-0560">Oxidoreductase</keyword>
<evidence type="ECO:0000313" key="1">
    <source>
        <dbReference type="EMBL" id="MDO6424001.1"/>
    </source>
</evidence>
<dbReference type="EMBL" id="JAUOPB010000012">
    <property type="protein sequence ID" value="MDO6424001.1"/>
    <property type="molecule type" value="Genomic_DNA"/>
</dbReference>
<protein>
    <submittedName>
        <fullName evidence="1">Gluconate 2-dehydrogenase subunit 3 family protein</fullName>
        <ecNumber evidence="1">1.-.-.-</ecNumber>
    </submittedName>
</protein>
<dbReference type="PROSITE" id="PS51318">
    <property type="entry name" value="TAT"/>
    <property type="match status" value="1"/>
</dbReference>